<reference evidence="3 4" key="1">
    <citation type="submission" date="2019-03" db="EMBL/GenBank/DDBJ databases">
        <title>Genomic Encyclopedia of Type Strains, Phase IV (KMG-IV): sequencing the most valuable type-strain genomes for metagenomic binning, comparative biology and taxonomic classification.</title>
        <authorList>
            <person name="Goeker M."/>
        </authorList>
    </citation>
    <scope>NUCLEOTIDE SEQUENCE [LARGE SCALE GENOMIC DNA]</scope>
    <source>
        <strain evidence="3 4">DSM 24179</strain>
    </source>
</reference>
<dbReference type="CDD" id="cd03412">
    <property type="entry name" value="CbiK_N"/>
    <property type="match status" value="1"/>
</dbReference>
<evidence type="ECO:0000313" key="4">
    <source>
        <dbReference type="Proteomes" id="UP000295221"/>
    </source>
</evidence>
<gene>
    <name evidence="3" type="ORF">EV194_11434</name>
</gene>
<dbReference type="Pfam" id="PF06180">
    <property type="entry name" value="CbiK"/>
    <property type="match status" value="1"/>
</dbReference>
<dbReference type="RefSeq" id="WP_132434831.1">
    <property type="nucleotide sequence ID" value="NZ_SLWK01000014.1"/>
</dbReference>
<proteinExistence type="predicted"/>
<evidence type="ECO:0000313" key="3">
    <source>
        <dbReference type="EMBL" id="TCO06053.1"/>
    </source>
</evidence>
<feature type="active site" description="Proton acceptor" evidence="1">
    <location>
        <position position="152"/>
    </location>
</feature>
<feature type="binding site" evidence="2">
    <location>
        <position position="182"/>
    </location>
    <ligand>
        <name>Co(2+)</name>
        <dbReference type="ChEBI" id="CHEBI:48828"/>
    </ligand>
</feature>
<dbReference type="GO" id="GO:0046872">
    <property type="term" value="F:metal ion binding"/>
    <property type="evidence" value="ECO:0007669"/>
    <property type="project" value="UniProtKB-KW"/>
</dbReference>
<keyword evidence="2" id="KW-0170">Cobalt</keyword>
<dbReference type="CDD" id="cd03413">
    <property type="entry name" value="CbiK_C"/>
    <property type="match status" value="1"/>
</dbReference>
<dbReference type="Gene3D" id="3.40.50.1400">
    <property type="match status" value="2"/>
</dbReference>
<name>A0A4R2GDN8_9BACT</name>
<dbReference type="GO" id="GO:0019251">
    <property type="term" value="P:anaerobic cobalamin biosynthetic process"/>
    <property type="evidence" value="ECO:0007669"/>
    <property type="project" value="InterPro"/>
</dbReference>
<comment type="caution">
    <text evidence="3">The sequence shown here is derived from an EMBL/GenBank/DDBJ whole genome shotgun (WGS) entry which is preliminary data.</text>
</comment>
<keyword evidence="2" id="KW-0479">Metal-binding</keyword>
<sequence length="266" mass="29659">MTKQTEKTGILLVAFGSSVIDAHTAYDFIHEKVQNAYPDIEVRRAYTSTIVRKKLTERGRVVLSPAAALTQMADDGFTHVSVQSLHVIPGHEFHDLLQIVRGVNGLPKGLKQVTVGSPLLTEHNDYVRVSEAIHRFSKSFKNNDEALVLMGHGTNHSANICYAGLQEYFRRIDSSIFVGTIEAFPTIEDIIPQLQKNGFRRIWLMPLLTSAGDHVLNDMAGDNENSWKSVLESQGFEVMINKTALGLMDEVVDVWVEKIRLQACGN</sequence>
<dbReference type="AlphaFoldDB" id="A0A4R2GDN8"/>
<feature type="binding site" evidence="2">
    <location>
        <position position="152"/>
    </location>
    <ligand>
        <name>Co(2+)</name>
        <dbReference type="ChEBI" id="CHEBI:48828"/>
    </ligand>
</feature>
<dbReference type="SUPFAM" id="SSF53800">
    <property type="entry name" value="Chelatase"/>
    <property type="match status" value="1"/>
</dbReference>
<feature type="binding site" evidence="2">
    <location>
        <position position="214"/>
    </location>
    <ligand>
        <name>Co(2+)</name>
        <dbReference type="ChEBI" id="CHEBI:48828"/>
    </ligand>
</feature>
<protein>
    <submittedName>
        <fullName evidence="3">Sirohydrochlorin cobaltochelatase</fullName>
    </submittedName>
</protein>
<evidence type="ECO:0000256" key="2">
    <source>
        <dbReference type="PIRSR" id="PIRSR033579-3"/>
    </source>
</evidence>
<organism evidence="3 4">
    <name type="scientific">Natronoflexus pectinivorans</name>
    <dbReference type="NCBI Taxonomy" id="682526"/>
    <lineage>
        <taxon>Bacteria</taxon>
        <taxon>Pseudomonadati</taxon>
        <taxon>Bacteroidota</taxon>
        <taxon>Bacteroidia</taxon>
        <taxon>Marinilabiliales</taxon>
        <taxon>Marinilabiliaceae</taxon>
        <taxon>Natronoflexus</taxon>
    </lineage>
</organism>
<accession>A0A4R2GDN8</accession>
<dbReference type="PIRSF" id="PIRSF033579">
    <property type="entry name" value="Anaer_Co_chel"/>
    <property type="match status" value="1"/>
</dbReference>
<dbReference type="InterPro" id="IPR010388">
    <property type="entry name" value="Anaerobic_Co-chelatase"/>
</dbReference>
<dbReference type="GO" id="GO:0016852">
    <property type="term" value="F:sirohydrochlorin cobaltochelatase activity"/>
    <property type="evidence" value="ECO:0007669"/>
    <property type="project" value="InterPro"/>
</dbReference>
<dbReference type="OrthoDB" id="9770331at2"/>
<keyword evidence="4" id="KW-1185">Reference proteome</keyword>
<dbReference type="EMBL" id="SLWK01000014">
    <property type="protein sequence ID" value="TCO06053.1"/>
    <property type="molecule type" value="Genomic_DNA"/>
</dbReference>
<evidence type="ECO:0000256" key="1">
    <source>
        <dbReference type="PIRSR" id="PIRSR033579-1"/>
    </source>
</evidence>
<dbReference type="Proteomes" id="UP000295221">
    <property type="component" value="Unassembled WGS sequence"/>
</dbReference>